<dbReference type="PROSITE" id="PS00107">
    <property type="entry name" value="PROTEIN_KINASE_ATP"/>
    <property type="match status" value="1"/>
</dbReference>
<comment type="subcellular location">
    <subcellularLocation>
        <location evidence="1">Membrane</location>
    </subcellularLocation>
</comment>
<dbReference type="Pfam" id="PF00069">
    <property type="entry name" value="Pkinase"/>
    <property type="match status" value="1"/>
</dbReference>
<feature type="transmembrane region" description="Helical" evidence="10">
    <location>
        <begin position="267"/>
        <end position="286"/>
    </location>
</feature>
<dbReference type="SUPFAM" id="SSF56112">
    <property type="entry name" value="Protein kinase-like (PK-like)"/>
    <property type="match status" value="1"/>
</dbReference>
<evidence type="ECO:0000313" key="12">
    <source>
        <dbReference type="Proteomes" id="UP000515124"/>
    </source>
</evidence>
<sequence>MDLLIGDSCITIYMASPVNGSKIDDIFSTSVEDEVKNSLIIFLAKVSNNGVQPGLTWGWNTSSDPCKDQWQNVICDSQNVSVTKLFLNGKNLTGTLDAASLCNVRSLAASLTILALDDNNIGGQISAEIANCDQLTRLTVSSNQLSGNLPESLAALNNLKRLDISNNKFSGELPKLFRISGLTAFLAQDNQLTGQIPNFDFSNFDTFNVSNNNFQGQIPHVNGFLTASSFLGNPGLCGDPLPNKCSSSSMTADENSNTKKGVSKNQMFIYMGYGVLALVCLVLVVLRICSKKKSKDQVDSVNKVAAVDESASKLSAASSEYKGGLSKSQYSVTFSADESVAMASSSLIVLTSPVVNGLKFEDLLKAPAELLGRGKYGSLYKVIFENGMVLVVKRIKDWAISSNDFKQRMERLYQAKHPNVLPALAFYCSKQEKLLVYEYEQNGSLFRLIHGSHRGQAFDWTSRLSAAASIAEALAFMHQELRAEGIAHGNLKSSNILLNKNMEPCISEYGLMEINDQDNFMPGKASGAKASSTFKGDVYGFGVILLELLTGKLVQHNGVDLTVWVHSVVREEWTAEVFDKSLMSEYASEERMVNLLQVAIKCVNRSAEARPSMNQVVLMIKAIREEEERSTVYDPQSMSLL</sequence>
<evidence type="ECO:0000256" key="4">
    <source>
        <dbReference type="ARBA" id="ARBA00022729"/>
    </source>
</evidence>
<keyword evidence="9" id="KW-0067">ATP-binding</keyword>
<dbReference type="InterPro" id="IPR001611">
    <property type="entry name" value="Leu-rich_rpt"/>
</dbReference>
<evidence type="ECO:0000256" key="7">
    <source>
        <dbReference type="ARBA" id="ARBA00023136"/>
    </source>
</evidence>
<feature type="domain" description="Protein kinase" evidence="11">
    <location>
        <begin position="365"/>
        <end position="623"/>
    </location>
</feature>
<keyword evidence="6 10" id="KW-1133">Transmembrane helix</keyword>
<dbReference type="Gene3D" id="3.30.200.20">
    <property type="entry name" value="Phosphorylase Kinase, domain 1"/>
    <property type="match status" value="1"/>
</dbReference>
<organism evidence="12 13">
    <name type="scientific">Prunus avium</name>
    <name type="common">Cherry</name>
    <name type="synonym">Cerasus avium</name>
    <dbReference type="NCBI Taxonomy" id="42229"/>
    <lineage>
        <taxon>Eukaryota</taxon>
        <taxon>Viridiplantae</taxon>
        <taxon>Streptophyta</taxon>
        <taxon>Embryophyta</taxon>
        <taxon>Tracheophyta</taxon>
        <taxon>Spermatophyta</taxon>
        <taxon>Magnoliopsida</taxon>
        <taxon>eudicotyledons</taxon>
        <taxon>Gunneridae</taxon>
        <taxon>Pentapetalae</taxon>
        <taxon>rosids</taxon>
        <taxon>fabids</taxon>
        <taxon>Rosales</taxon>
        <taxon>Rosaceae</taxon>
        <taxon>Amygdaloideae</taxon>
        <taxon>Amygdaleae</taxon>
        <taxon>Prunus</taxon>
    </lineage>
</organism>
<dbReference type="GO" id="GO:0016020">
    <property type="term" value="C:membrane"/>
    <property type="evidence" value="ECO:0007669"/>
    <property type="project" value="UniProtKB-SubCell"/>
</dbReference>
<dbReference type="Proteomes" id="UP000515124">
    <property type="component" value="Unplaced"/>
</dbReference>
<evidence type="ECO:0000313" key="13">
    <source>
        <dbReference type="RefSeq" id="XP_021823349.1"/>
    </source>
</evidence>
<feature type="binding site" evidence="9">
    <location>
        <position position="393"/>
    </location>
    <ligand>
        <name>ATP</name>
        <dbReference type="ChEBI" id="CHEBI:30616"/>
    </ligand>
</feature>
<dbReference type="InterPro" id="IPR046959">
    <property type="entry name" value="PRK1-6/SRF4-like"/>
</dbReference>
<dbReference type="PANTHER" id="PTHR48007">
    <property type="entry name" value="LEUCINE-RICH REPEAT RECEPTOR-LIKE PROTEIN KINASE PXC1"/>
    <property type="match status" value="1"/>
</dbReference>
<keyword evidence="5" id="KW-0677">Repeat</keyword>
<dbReference type="InterPro" id="IPR032675">
    <property type="entry name" value="LRR_dom_sf"/>
</dbReference>
<dbReference type="PANTHER" id="PTHR48007:SF79">
    <property type="entry name" value="(WILD MALAYSIAN BANANA) HYPOTHETICAL PROTEIN"/>
    <property type="match status" value="1"/>
</dbReference>
<dbReference type="AlphaFoldDB" id="A0A6P5T840"/>
<dbReference type="RefSeq" id="XP_021823349.1">
    <property type="nucleotide sequence ID" value="XM_021967657.1"/>
</dbReference>
<dbReference type="GeneID" id="110764620"/>
<evidence type="ECO:0000256" key="5">
    <source>
        <dbReference type="ARBA" id="ARBA00022737"/>
    </source>
</evidence>
<dbReference type="FunFam" id="3.80.10.10:FF:000041">
    <property type="entry name" value="LRR receptor-like serine/threonine-protein kinase ERECTA"/>
    <property type="match status" value="1"/>
</dbReference>
<evidence type="ECO:0000256" key="8">
    <source>
        <dbReference type="ARBA" id="ARBA00023180"/>
    </source>
</evidence>
<keyword evidence="13" id="KW-0418">Kinase</keyword>
<keyword evidence="8" id="KW-0325">Glycoprotein</keyword>
<keyword evidence="13" id="KW-0808">Transferase</keyword>
<reference evidence="13" key="1">
    <citation type="submission" date="2025-08" db="UniProtKB">
        <authorList>
            <consortium name="RefSeq"/>
        </authorList>
    </citation>
    <scope>IDENTIFICATION</scope>
</reference>
<dbReference type="PROSITE" id="PS50011">
    <property type="entry name" value="PROTEIN_KINASE_DOM"/>
    <property type="match status" value="1"/>
</dbReference>
<dbReference type="InterPro" id="IPR011009">
    <property type="entry name" value="Kinase-like_dom_sf"/>
</dbReference>
<evidence type="ECO:0000256" key="10">
    <source>
        <dbReference type="SAM" id="Phobius"/>
    </source>
</evidence>
<evidence type="ECO:0000259" key="11">
    <source>
        <dbReference type="PROSITE" id="PS50011"/>
    </source>
</evidence>
<keyword evidence="3 10" id="KW-0812">Transmembrane</keyword>
<evidence type="ECO:0000256" key="6">
    <source>
        <dbReference type="ARBA" id="ARBA00022989"/>
    </source>
</evidence>
<dbReference type="Gene3D" id="3.80.10.10">
    <property type="entry name" value="Ribonuclease Inhibitor"/>
    <property type="match status" value="3"/>
</dbReference>
<gene>
    <name evidence="13" type="primary">LOC110764620</name>
</gene>
<evidence type="ECO:0000256" key="2">
    <source>
        <dbReference type="ARBA" id="ARBA00022614"/>
    </source>
</evidence>
<dbReference type="KEGG" id="pavi:110764620"/>
<keyword evidence="2" id="KW-0433">Leucine-rich repeat</keyword>
<dbReference type="GO" id="GO:0005524">
    <property type="term" value="F:ATP binding"/>
    <property type="evidence" value="ECO:0007669"/>
    <property type="project" value="UniProtKB-UniRule"/>
</dbReference>
<evidence type="ECO:0000256" key="3">
    <source>
        <dbReference type="ARBA" id="ARBA00022692"/>
    </source>
</evidence>
<dbReference type="GO" id="GO:0004672">
    <property type="term" value="F:protein kinase activity"/>
    <property type="evidence" value="ECO:0007669"/>
    <property type="project" value="InterPro"/>
</dbReference>
<protein>
    <submittedName>
        <fullName evidence="13">Probable inactive receptor kinase At2g26730</fullName>
    </submittedName>
</protein>
<keyword evidence="12" id="KW-1185">Reference proteome</keyword>
<proteinExistence type="predicted"/>
<accession>A0A6P5T840</accession>
<keyword evidence="9" id="KW-0547">Nucleotide-binding</keyword>
<dbReference type="Gene3D" id="1.10.510.10">
    <property type="entry name" value="Transferase(Phosphotransferase) domain 1"/>
    <property type="match status" value="1"/>
</dbReference>
<dbReference type="InterPro" id="IPR017441">
    <property type="entry name" value="Protein_kinase_ATP_BS"/>
</dbReference>
<dbReference type="Pfam" id="PF00560">
    <property type="entry name" value="LRR_1"/>
    <property type="match status" value="2"/>
</dbReference>
<keyword evidence="4" id="KW-0732">Signal</keyword>
<keyword evidence="13" id="KW-0675">Receptor</keyword>
<evidence type="ECO:0000256" key="1">
    <source>
        <dbReference type="ARBA" id="ARBA00004370"/>
    </source>
</evidence>
<keyword evidence="7 10" id="KW-0472">Membrane</keyword>
<name>A0A6P5T840_PRUAV</name>
<dbReference type="SUPFAM" id="SSF52058">
    <property type="entry name" value="L domain-like"/>
    <property type="match status" value="1"/>
</dbReference>
<evidence type="ECO:0000256" key="9">
    <source>
        <dbReference type="PROSITE-ProRule" id="PRU10141"/>
    </source>
</evidence>
<dbReference type="InterPro" id="IPR000719">
    <property type="entry name" value="Prot_kinase_dom"/>
</dbReference>